<evidence type="ECO:0000313" key="1">
    <source>
        <dbReference type="EMBL" id="MCS1397565.1"/>
    </source>
</evidence>
<dbReference type="RefSeq" id="WP_036162207.1">
    <property type="nucleotide sequence ID" value="NZ_JANTOO010000014.1"/>
</dbReference>
<evidence type="ECO:0000313" key="2">
    <source>
        <dbReference type="Proteomes" id="UP001525021"/>
    </source>
</evidence>
<name>A0ABT2DRN3_9BACI</name>
<sequence>MNNCGCNNESSTFKCNRLGTFTANDVNCINPPIPADSSIIPFSSGISLSRITDKFGNRGVSLLGFGTATLLMLMKNNTIDLTNLFNEAFPVPCDGKITAISASFFPFDEFIFEGSITIRAQIFLAPKGSNIFTGTSASVDLAPPITDPFPFGQIAFASANIPPVPVTVDDRLLMVFYISSATDTFGIADILGKASAAINIV</sequence>
<organism evidence="1 2">
    <name type="scientific">Lysinibacillus pinottii</name>
    <dbReference type="NCBI Taxonomy" id="2973932"/>
    <lineage>
        <taxon>Bacteria</taxon>
        <taxon>Bacillati</taxon>
        <taxon>Bacillota</taxon>
        <taxon>Bacilli</taxon>
        <taxon>Bacillales</taxon>
        <taxon>Bacillaceae</taxon>
        <taxon>Lysinibacillus</taxon>
    </lineage>
</organism>
<comment type="caution">
    <text evidence="1">The sequence shown here is derived from an EMBL/GenBank/DDBJ whole genome shotgun (WGS) entry which is preliminary data.</text>
</comment>
<reference evidence="1 2" key="1">
    <citation type="submission" date="2022-08" db="EMBL/GenBank/DDBJ databases">
        <title>Lysinibacillus sequencing.</title>
        <authorList>
            <person name="Dunlap C."/>
        </authorList>
    </citation>
    <scope>NUCLEOTIDE SEQUENCE [LARGE SCALE GENOMIC DNA]</scope>
    <source>
        <strain evidence="1 2">PB211</strain>
    </source>
</reference>
<dbReference type="Proteomes" id="UP001525021">
    <property type="component" value="Unassembled WGS sequence"/>
</dbReference>
<proteinExistence type="predicted"/>
<accession>A0ABT2DRN3</accession>
<gene>
    <name evidence="1" type="ORF">NXZ79_16150</name>
</gene>
<keyword evidence="2" id="KW-1185">Reference proteome</keyword>
<protein>
    <submittedName>
        <fullName evidence="1">Uncharacterized protein</fullName>
    </submittedName>
</protein>
<dbReference type="EMBL" id="JANTOO010000014">
    <property type="protein sequence ID" value="MCS1397565.1"/>
    <property type="molecule type" value="Genomic_DNA"/>
</dbReference>